<keyword evidence="6" id="KW-0732">Signal</keyword>
<dbReference type="InterPro" id="IPR051681">
    <property type="entry name" value="Ser/Thr_Kinases-Pseudokinases"/>
</dbReference>
<proteinExistence type="predicted"/>
<organism evidence="9 10">
    <name type="scientific">Aphanomyces stellatus</name>
    <dbReference type="NCBI Taxonomy" id="120398"/>
    <lineage>
        <taxon>Eukaryota</taxon>
        <taxon>Sar</taxon>
        <taxon>Stramenopiles</taxon>
        <taxon>Oomycota</taxon>
        <taxon>Saprolegniomycetes</taxon>
        <taxon>Saprolegniales</taxon>
        <taxon>Verrucalvaceae</taxon>
        <taxon>Aphanomyces</taxon>
    </lineage>
</organism>
<keyword evidence="2 4" id="KW-0547">Nucleotide-binding</keyword>
<dbReference type="EMBL" id="VJMH01000769">
    <property type="protein sequence ID" value="KAF0714505.1"/>
    <property type="molecule type" value="Genomic_DNA"/>
</dbReference>
<dbReference type="Gene3D" id="1.10.510.10">
    <property type="entry name" value="Transferase(Phosphotransferase) domain 1"/>
    <property type="match status" value="1"/>
</dbReference>
<dbReference type="PRINTS" id="PR00109">
    <property type="entry name" value="TYRKINASE"/>
</dbReference>
<keyword evidence="1" id="KW-0808">Transferase</keyword>
<evidence type="ECO:0000256" key="5">
    <source>
        <dbReference type="SAM" id="Phobius"/>
    </source>
</evidence>
<dbReference type="PROSITE" id="PS00107">
    <property type="entry name" value="PROTEIN_KINASE_ATP"/>
    <property type="match status" value="1"/>
</dbReference>
<evidence type="ECO:0000256" key="1">
    <source>
        <dbReference type="ARBA" id="ARBA00022527"/>
    </source>
</evidence>
<dbReference type="AlphaFoldDB" id="A0A485KG46"/>
<dbReference type="OrthoDB" id="112782at2759"/>
<evidence type="ECO:0000313" key="8">
    <source>
        <dbReference type="EMBL" id="KAF0714505.1"/>
    </source>
</evidence>
<dbReference type="Proteomes" id="UP000332933">
    <property type="component" value="Unassembled WGS sequence"/>
</dbReference>
<dbReference type="InterPro" id="IPR017441">
    <property type="entry name" value="Protein_kinase_ATP_BS"/>
</dbReference>
<protein>
    <submittedName>
        <fullName evidence="9">Aste57867_3842 protein</fullName>
    </submittedName>
</protein>
<evidence type="ECO:0000256" key="4">
    <source>
        <dbReference type="PROSITE-ProRule" id="PRU10141"/>
    </source>
</evidence>
<keyword evidence="5" id="KW-0812">Transmembrane</keyword>
<reference evidence="8" key="2">
    <citation type="submission" date="2019-06" db="EMBL/GenBank/DDBJ databases">
        <title>Genomics analysis of Aphanomyces spp. identifies a new class of oomycete effector associated with host adaptation.</title>
        <authorList>
            <person name="Gaulin E."/>
        </authorList>
    </citation>
    <scope>NUCLEOTIDE SEQUENCE</scope>
    <source>
        <strain evidence="8">CBS 578.67</strain>
    </source>
</reference>
<dbReference type="GO" id="GO:0004674">
    <property type="term" value="F:protein serine/threonine kinase activity"/>
    <property type="evidence" value="ECO:0007669"/>
    <property type="project" value="UniProtKB-KW"/>
</dbReference>
<sequence length="587" mass="64699">MPRQVAWVLASAVLASTSVAAPGSSIACPYSTLSSTLRAIIVADIKLCQRNVTPCILSLDCARLPDTTPWLAIGNFVDLNETHRTFQAKEDKLTPINVDYMAFSDAMASLSFSFFNFSLPHNFTWPSQLAQLNFTGNGLSAMPRVPRTLNALSFRGNRLSNWTELQKLPPPLQTLDIGGNAYIELLHLNFANLTAAFAQQLYVDPFGKHNVGQGPALLVRVMYCSPIFHIFTVRRDLSNLALANWIMNPQTFKTLGNLMSMTAMDTQNDSTTKIGVVTKNTTISSNATECQLRGGQIQTLTSSQGTPYTVCVINDIIIIQSALSTGAIIGIVCGAIALATAIGVAVFIVMRKRQKELEEMTQTYGMSATPTWSSGEENALTIQDLALVKLDETDLVLQKKLGHGAFADVWLASFHGKSVAVKMLHRSNVSIKQLQSFIDEIKLMSSFDCQYIVKLVGATWARPSDLKCIMEYMNGGDLRDYLARTRPADVTWMDKYAHIHNIVEGLVYLHSLGVIHRDLKSRNILLDSTKGTKLTDFGISKEDLQETMTMGVGTFRWMAPEVIQDLHYTVSADMYSFGALLNLGRDV</sequence>
<dbReference type="Pfam" id="PF00069">
    <property type="entry name" value="Pkinase"/>
    <property type="match status" value="1"/>
</dbReference>
<dbReference type="InterPro" id="IPR032675">
    <property type="entry name" value="LRR_dom_sf"/>
</dbReference>
<evidence type="ECO:0000313" key="9">
    <source>
        <dbReference type="EMBL" id="VFT80989.1"/>
    </source>
</evidence>
<keyword evidence="5" id="KW-0472">Membrane</keyword>
<feature type="domain" description="Protein kinase" evidence="7">
    <location>
        <begin position="395"/>
        <end position="587"/>
    </location>
</feature>
<dbReference type="SMART" id="SM00220">
    <property type="entry name" value="S_TKc"/>
    <property type="match status" value="1"/>
</dbReference>
<evidence type="ECO:0000259" key="7">
    <source>
        <dbReference type="PROSITE" id="PS50011"/>
    </source>
</evidence>
<keyword evidence="3 4" id="KW-0067">ATP-binding</keyword>
<evidence type="ECO:0000313" key="10">
    <source>
        <dbReference type="Proteomes" id="UP000332933"/>
    </source>
</evidence>
<gene>
    <name evidence="9" type="primary">Aste57867_3842</name>
    <name evidence="8" type="ORF">As57867_003831</name>
    <name evidence="9" type="ORF">ASTE57867_3842</name>
</gene>
<reference evidence="9 10" key="1">
    <citation type="submission" date="2019-03" db="EMBL/GenBank/DDBJ databases">
        <authorList>
            <person name="Gaulin E."/>
            <person name="Dumas B."/>
        </authorList>
    </citation>
    <scope>NUCLEOTIDE SEQUENCE [LARGE SCALE GENOMIC DNA]</scope>
    <source>
        <strain evidence="9">CBS 568.67</strain>
    </source>
</reference>
<dbReference type="InterPro" id="IPR000719">
    <property type="entry name" value="Prot_kinase_dom"/>
</dbReference>
<dbReference type="EMBL" id="CAADRA010000769">
    <property type="protein sequence ID" value="VFT80989.1"/>
    <property type="molecule type" value="Genomic_DNA"/>
</dbReference>
<dbReference type="SUPFAM" id="SSF56112">
    <property type="entry name" value="Protein kinase-like (PK-like)"/>
    <property type="match status" value="1"/>
</dbReference>
<keyword evidence="1" id="KW-0418">Kinase</keyword>
<feature type="binding site" evidence="4">
    <location>
        <position position="422"/>
    </location>
    <ligand>
        <name>ATP</name>
        <dbReference type="ChEBI" id="CHEBI:30616"/>
    </ligand>
</feature>
<dbReference type="InterPro" id="IPR001245">
    <property type="entry name" value="Ser-Thr/Tyr_kinase_cat_dom"/>
</dbReference>
<dbReference type="PROSITE" id="PS50011">
    <property type="entry name" value="PROTEIN_KINASE_DOM"/>
    <property type="match status" value="1"/>
</dbReference>
<dbReference type="PROSITE" id="PS51257">
    <property type="entry name" value="PROKAR_LIPOPROTEIN"/>
    <property type="match status" value="1"/>
</dbReference>
<evidence type="ECO:0000256" key="2">
    <source>
        <dbReference type="ARBA" id="ARBA00022741"/>
    </source>
</evidence>
<keyword evidence="1" id="KW-0723">Serine/threonine-protein kinase</keyword>
<evidence type="ECO:0000256" key="6">
    <source>
        <dbReference type="SAM" id="SignalP"/>
    </source>
</evidence>
<dbReference type="InterPro" id="IPR011009">
    <property type="entry name" value="Kinase-like_dom_sf"/>
</dbReference>
<name>A0A485KG46_9STRA</name>
<dbReference type="GO" id="GO:0005524">
    <property type="term" value="F:ATP binding"/>
    <property type="evidence" value="ECO:0007669"/>
    <property type="project" value="UniProtKB-UniRule"/>
</dbReference>
<keyword evidence="5" id="KW-1133">Transmembrane helix</keyword>
<feature type="chain" id="PRO_5033826212" evidence="6">
    <location>
        <begin position="21"/>
        <end position="587"/>
    </location>
</feature>
<dbReference type="InterPro" id="IPR008271">
    <property type="entry name" value="Ser/Thr_kinase_AS"/>
</dbReference>
<evidence type="ECO:0000256" key="3">
    <source>
        <dbReference type="ARBA" id="ARBA00022840"/>
    </source>
</evidence>
<dbReference type="Gene3D" id="3.80.10.10">
    <property type="entry name" value="Ribonuclease Inhibitor"/>
    <property type="match status" value="1"/>
</dbReference>
<keyword evidence="10" id="KW-1185">Reference proteome</keyword>
<dbReference type="SUPFAM" id="SSF52058">
    <property type="entry name" value="L domain-like"/>
    <property type="match status" value="1"/>
</dbReference>
<accession>A0A485KG46</accession>
<feature type="signal peptide" evidence="6">
    <location>
        <begin position="1"/>
        <end position="20"/>
    </location>
</feature>
<dbReference type="PROSITE" id="PS00108">
    <property type="entry name" value="PROTEIN_KINASE_ST"/>
    <property type="match status" value="1"/>
</dbReference>
<dbReference type="PANTHER" id="PTHR44329">
    <property type="entry name" value="SERINE/THREONINE-PROTEIN KINASE TNNI3K-RELATED"/>
    <property type="match status" value="1"/>
</dbReference>
<feature type="transmembrane region" description="Helical" evidence="5">
    <location>
        <begin position="327"/>
        <end position="350"/>
    </location>
</feature>
<dbReference type="PANTHER" id="PTHR44329:SF214">
    <property type="entry name" value="PROTEIN KINASE DOMAIN-CONTAINING PROTEIN"/>
    <property type="match status" value="1"/>
</dbReference>
<dbReference type="CDD" id="cd21699">
    <property type="entry name" value="JMTM_APP_like"/>
    <property type="match status" value="1"/>
</dbReference>